<dbReference type="AlphaFoldDB" id="A0A1P8WGJ5"/>
<evidence type="ECO:0000256" key="3">
    <source>
        <dbReference type="ARBA" id="ARBA00022448"/>
    </source>
</evidence>
<feature type="transmembrane region" description="Helical" evidence="9">
    <location>
        <begin position="181"/>
        <end position="209"/>
    </location>
</feature>
<keyword evidence="3 8" id="KW-0813">Transport</keyword>
<dbReference type="GO" id="GO:0055085">
    <property type="term" value="P:transmembrane transport"/>
    <property type="evidence" value="ECO:0007669"/>
    <property type="project" value="InterPro"/>
</dbReference>
<dbReference type="Pfam" id="PF00950">
    <property type="entry name" value="ABC-3"/>
    <property type="match status" value="1"/>
</dbReference>
<dbReference type="PANTHER" id="PTHR30477">
    <property type="entry name" value="ABC-TRANSPORTER METAL-BINDING PROTEIN"/>
    <property type="match status" value="1"/>
</dbReference>
<dbReference type="KEGG" id="fmr:Fuma_02773"/>
<evidence type="ECO:0000256" key="6">
    <source>
        <dbReference type="ARBA" id="ARBA00022989"/>
    </source>
</evidence>
<feature type="transmembrane region" description="Helical" evidence="9">
    <location>
        <begin position="6"/>
        <end position="29"/>
    </location>
</feature>
<feature type="transmembrane region" description="Helical" evidence="9">
    <location>
        <begin position="59"/>
        <end position="80"/>
    </location>
</feature>
<dbReference type="InterPro" id="IPR037294">
    <property type="entry name" value="ABC_BtuC-like"/>
</dbReference>
<dbReference type="FunFam" id="1.10.3470.10:FF:000003">
    <property type="entry name" value="Iron ABC transporter permease SitD"/>
    <property type="match status" value="1"/>
</dbReference>
<dbReference type="SUPFAM" id="SSF81345">
    <property type="entry name" value="ABC transporter involved in vitamin B12 uptake, BtuC"/>
    <property type="match status" value="1"/>
</dbReference>
<evidence type="ECO:0000256" key="4">
    <source>
        <dbReference type="ARBA" id="ARBA00022475"/>
    </source>
</evidence>
<feature type="transmembrane region" description="Helical" evidence="9">
    <location>
        <begin position="34"/>
        <end position="53"/>
    </location>
</feature>
<feature type="transmembrane region" description="Helical" evidence="9">
    <location>
        <begin position="252"/>
        <end position="270"/>
    </location>
</feature>
<keyword evidence="4" id="KW-1003">Cell membrane</keyword>
<accession>A0A1P8WGJ5</accession>
<evidence type="ECO:0000256" key="2">
    <source>
        <dbReference type="ARBA" id="ARBA00008034"/>
    </source>
</evidence>
<dbReference type="InterPro" id="IPR001626">
    <property type="entry name" value="ABC_TroCD"/>
</dbReference>
<keyword evidence="5 8" id="KW-0812">Transmembrane</keyword>
<dbReference type="Proteomes" id="UP000187735">
    <property type="component" value="Chromosome"/>
</dbReference>
<organism evidence="10 11">
    <name type="scientific">Fuerstiella marisgermanici</name>
    <dbReference type="NCBI Taxonomy" id="1891926"/>
    <lineage>
        <taxon>Bacteria</taxon>
        <taxon>Pseudomonadati</taxon>
        <taxon>Planctomycetota</taxon>
        <taxon>Planctomycetia</taxon>
        <taxon>Planctomycetales</taxon>
        <taxon>Planctomycetaceae</taxon>
        <taxon>Fuerstiella</taxon>
    </lineage>
</organism>
<evidence type="ECO:0000256" key="9">
    <source>
        <dbReference type="SAM" id="Phobius"/>
    </source>
</evidence>
<feature type="transmembrane region" description="Helical" evidence="9">
    <location>
        <begin position="138"/>
        <end position="156"/>
    </location>
</feature>
<sequence length="298" mass="31561">MFGNQTIIVLAGTLLLGVAAGMVGTFAVLRRRALMGDVIAHSALPGLCIAFLVFHSRAILVLLAGALLSGLLGAFVVSLMKRHTALREDAIQGIVLSVFYGGGIALTRSIQNRYRNESGADLEAFIIGRAATMLRSDVYQIAAVTIVTAVIVLLLYKELKLVSFDEQFCRVQGWSAGGLDLLLMVLTAVTVVVGLPSVGVVLTAALLIIPPAAARFWTDRLSKMMMISCTFGGLSGVTGTLISARFDGLPTGPLIVLTSTAIFLLSWLLAPHRGVLWNSNDVQDLVLDATMPDHGGKS</sequence>
<comment type="subcellular location">
    <subcellularLocation>
        <location evidence="1 8">Cell membrane</location>
        <topology evidence="1 8">Multi-pass membrane protein</topology>
    </subcellularLocation>
</comment>
<keyword evidence="6 9" id="KW-1133">Transmembrane helix</keyword>
<name>A0A1P8WGJ5_9PLAN</name>
<dbReference type="OrthoDB" id="9788905at2"/>
<comment type="similarity">
    <text evidence="2 8">Belongs to the ABC-3 integral membrane protein family.</text>
</comment>
<dbReference type="CDD" id="cd06550">
    <property type="entry name" value="TM_ABC_iron-siderophores_like"/>
    <property type="match status" value="1"/>
</dbReference>
<protein>
    <submittedName>
        <fullName evidence="10">Manganese transport system membrane protein MntB</fullName>
    </submittedName>
</protein>
<dbReference type="STRING" id="1891926.Fuma_02773"/>
<evidence type="ECO:0000256" key="5">
    <source>
        <dbReference type="ARBA" id="ARBA00022692"/>
    </source>
</evidence>
<proteinExistence type="inferred from homology"/>
<evidence type="ECO:0000313" key="11">
    <source>
        <dbReference type="Proteomes" id="UP000187735"/>
    </source>
</evidence>
<dbReference type="Gene3D" id="1.10.3470.10">
    <property type="entry name" value="ABC transporter involved in vitamin B12 uptake, BtuC"/>
    <property type="match status" value="1"/>
</dbReference>
<dbReference type="GO" id="GO:0043190">
    <property type="term" value="C:ATP-binding cassette (ABC) transporter complex"/>
    <property type="evidence" value="ECO:0007669"/>
    <property type="project" value="InterPro"/>
</dbReference>
<gene>
    <name evidence="10" type="primary">mntB_1</name>
    <name evidence="10" type="ORF">Fuma_02773</name>
</gene>
<evidence type="ECO:0000256" key="7">
    <source>
        <dbReference type="ARBA" id="ARBA00023136"/>
    </source>
</evidence>
<dbReference type="GO" id="GO:0010043">
    <property type="term" value="P:response to zinc ion"/>
    <property type="evidence" value="ECO:0007669"/>
    <property type="project" value="TreeGrafter"/>
</dbReference>
<dbReference type="EMBL" id="CP017641">
    <property type="protein sequence ID" value="APZ93157.1"/>
    <property type="molecule type" value="Genomic_DNA"/>
</dbReference>
<feature type="transmembrane region" description="Helical" evidence="9">
    <location>
        <begin position="221"/>
        <end position="246"/>
    </location>
</feature>
<reference evidence="10 11" key="1">
    <citation type="journal article" date="2016" name="Front. Microbiol.">
        <title>Fuerstia marisgermanicae gen. nov., sp. nov., an Unusual Member of the Phylum Planctomycetes from the German Wadden Sea.</title>
        <authorList>
            <person name="Kohn T."/>
            <person name="Heuer A."/>
            <person name="Jogler M."/>
            <person name="Vollmers J."/>
            <person name="Boedeker C."/>
            <person name="Bunk B."/>
            <person name="Rast P."/>
            <person name="Borchert D."/>
            <person name="Glockner I."/>
            <person name="Freese H.M."/>
            <person name="Klenk H.P."/>
            <person name="Overmann J."/>
            <person name="Kaster A.K."/>
            <person name="Rohde M."/>
            <person name="Wiegand S."/>
            <person name="Jogler C."/>
        </authorList>
    </citation>
    <scope>NUCLEOTIDE SEQUENCE [LARGE SCALE GENOMIC DNA]</scope>
    <source>
        <strain evidence="10 11">NH11</strain>
    </source>
</reference>
<evidence type="ECO:0000313" key="10">
    <source>
        <dbReference type="EMBL" id="APZ93157.1"/>
    </source>
</evidence>
<dbReference type="PANTHER" id="PTHR30477:SF3">
    <property type="entry name" value="METAL TRANSPORT SYSTEM MEMBRANE PROTEIN CT_069-RELATED"/>
    <property type="match status" value="1"/>
</dbReference>
<keyword evidence="11" id="KW-1185">Reference proteome</keyword>
<keyword evidence="7 9" id="KW-0472">Membrane</keyword>
<evidence type="ECO:0000256" key="1">
    <source>
        <dbReference type="ARBA" id="ARBA00004651"/>
    </source>
</evidence>
<evidence type="ECO:0000256" key="8">
    <source>
        <dbReference type="RuleBase" id="RU003943"/>
    </source>
</evidence>
<dbReference type="GO" id="GO:0071281">
    <property type="term" value="P:cellular response to iron ion"/>
    <property type="evidence" value="ECO:0007669"/>
    <property type="project" value="UniProtKB-ARBA"/>
</dbReference>
<dbReference type="RefSeq" id="WP_077024668.1">
    <property type="nucleotide sequence ID" value="NZ_CP017641.1"/>
</dbReference>